<keyword evidence="1" id="KW-0489">Methyltransferase</keyword>
<dbReference type="SUPFAM" id="SSF53756">
    <property type="entry name" value="UDP-Glycosyltransferase/glycogen phosphorylase"/>
    <property type="match status" value="1"/>
</dbReference>
<dbReference type="GO" id="GO:0008168">
    <property type="term" value="F:methyltransferase activity"/>
    <property type="evidence" value="ECO:0007669"/>
    <property type="project" value="UniProtKB-KW"/>
</dbReference>
<organism evidence="1 2">
    <name type="scientific">Thermosulfurimonas marina</name>
    <dbReference type="NCBI Taxonomy" id="2047767"/>
    <lineage>
        <taxon>Bacteria</taxon>
        <taxon>Pseudomonadati</taxon>
        <taxon>Thermodesulfobacteriota</taxon>
        <taxon>Thermodesulfobacteria</taxon>
        <taxon>Thermodesulfobacteriales</taxon>
        <taxon>Thermodesulfobacteriaceae</taxon>
        <taxon>Thermosulfurimonas</taxon>
    </lineage>
</organism>
<dbReference type="SUPFAM" id="SSF53335">
    <property type="entry name" value="S-adenosyl-L-methionine-dependent methyltransferases"/>
    <property type="match status" value="1"/>
</dbReference>
<evidence type="ECO:0000313" key="1">
    <source>
        <dbReference type="EMBL" id="QJA06999.1"/>
    </source>
</evidence>
<keyword evidence="1" id="KW-0808">Transferase</keyword>
<dbReference type="CDD" id="cd02440">
    <property type="entry name" value="AdoMet_MTases"/>
    <property type="match status" value="1"/>
</dbReference>
<keyword evidence="2" id="KW-1185">Reference proteome</keyword>
<dbReference type="InterPro" id="IPR002201">
    <property type="entry name" value="Glyco_trans_9"/>
</dbReference>
<dbReference type="Proteomes" id="UP000501253">
    <property type="component" value="Chromosome"/>
</dbReference>
<dbReference type="Gene3D" id="3.40.50.150">
    <property type="entry name" value="Vaccinia Virus protein VP39"/>
    <property type="match status" value="1"/>
</dbReference>
<dbReference type="EMBL" id="CP042909">
    <property type="protein sequence ID" value="QJA06999.1"/>
    <property type="molecule type" value="Genomic_DNA"/>
</dbReference>
<evidence type="ECO:0000313" key="2">
    <source>
        <dbReference type="Proteomes" id="UP000501253"/>
    </source>
</evidence>
<accession>A0A6H1WV18</accession>
<dbReference type="PANTHER" id="PTHR43861:SF6">
    <property type="entry name" value="METHYLTRANSFERASE TYPE 11"/>
    <property type="match status" value="1"/>
</dbReference>
<proteinExistence type="predicted"/>
<sequence>MDFNDYHLVLREGEKLLFADDVFALVPPEYQKLLAPVKAELPPFYRGEDLRGKTLLVVAQAAIGDALCMTPALREVKRRFPDLRLWVSVSGRARPVLEGLPYIDELLPMPVPYAKVKKADYLVKCIEMVGKPQFDQLNLVEYFLWKLYLPRAEDETPDVRVDEEPLAELRPVFEEIRRLAPGKKVLLFHYLASSVHRTLPPKLLAEIEKLTAEEYVPVICSLPQEDLTVEVSLDVYGVRAANLSSLMKDVRYLVAAVSLADAVITADTATLHIAAGLKKPTVLVSGPINPEFTSRTYPTVVPARAHYRGETCMAPCGQHATGQPCSEALKKGQYYSPCLESLPPEVIVQALRDAWSLAQGDYQKPSRCPVCEGPGPFSLFEHLNGFPIYECPACGLQFAWPMRSEDYERIYSQRKAGNLLDFGETPYESYLKVEKDPENEIARWEKVPRLKVLQPLFREIPPGKHLDVGCGTGFLLLMTQKFGFEAYGMEASEEAVKIAREHFGLRVAQALTFEELPPEFRGPYRLITALEVLEHVEDPRAFLSGIYELLEKDGILILSCPPFYKFENLSYGYRKYKWWGNDYPPNHLTRWKPWTLYYALRRTGFSEIHLFTEPFIPGTLLEGARPITLNLELPHGGKVTIPTAVSARILIESLRSLYLNAPTLGNFQYALAVKEKNPGLDFRELILRAIRFAGAEIVWGPGD</sequence>
<dbReference type="KEGG" id="tmai:FVE67_06975"/>
<reference evidence="1 2" key="1">
    <citation type="submission" date="2019-08" db="EMBL/GenBank/DDBJ databases">
        <title>Complete genome sequence of Thermosulfurimonas marina SU872T, an anaerobic thermophilic chemolithoautotrophic bacterium isolated from a shallow marine hydrothermal vent.</title>
        <authorList>
            <person name="Allioux M."/>
            <person name="Jebbar M."/>
            <person name="Slobodkina G."/>
            <person name="Slobodkin A."/>
            <person name="Moalic Y."/>
            <person name="Frolova A."/>
            <person name="Shao Z."/>
            <person name="Alain K."/>
        </authorList>
    </citation>
    <scope>NUCLEOTIDE SEQUENCE [LARGE SCALE GENOMIC DNA]</scope>
    <source>
        <strain evidence="1 2">SU872</strain>
    </source>
</reference>
<dbReference type="CDD" id="cd03789">
    <property type="entry name" value="GT9_LPS_heptosyltransferase"/>
    <property type="match status" value="1"/>
</dbReference>
<dbReference type="Gene3D" id="3.40.50.2000">
    <property type="entry name" value="Glycogen Phosphorylase B"/>
    <property type="match status" value="2"/>
</dbReference>
<name>A0A6H1WV18_9BACT</name>
<dbReference type="Pfam" id="PF01075">
    <property type="entry name" value="Glyco_transf_9"/>
    <property type="match status" value="1"/>
</dbReference>
<dbReference type="InterPro" id="IPR029063">
    <property type="entry name" value="SAM-dependent_MTases_sf"/>
</dbReference>
<dbReference type="Pfam" id="PF13489">
    <property type="entry name" value="Methyltransf_23"/>
    <property type="match status" value="1"/>
</dbReference>
<dbReference type="GO" id="GO:0016757">
    <property type="term" value="F:glycosyltransferase activity"/>
    <property type="evidence" value="ECO:0007669"/>
    <property type="project" value="InterPro"/>
</dbReference>
<dbReference type="AlphaFoldDB" id="A0A6H1WV18"/>
<gene>
    <name evidence="1" type="ORF">FVE67_06975</name>
</gene>
<dbReference type="PANTHER" id="PTHR43861">
    <property type="entry name" value="TRANS-ACONITATE 2-METHYLTRANSFERASE-RELATED"/>
    <property type="match status" value="1"/>
</dbReference>
<protein>
    <submittedName>
        <fullName evidence="1">Methyltransferase domain-containing protein</fullName>
    </submittedName>
</protein>
<dbReference type="GO" id="GO:0032259">
    <property type="term" value="P:methylation"/>
    <property type="evidence" value="ECO:0007669"/>
    <property type="project" value="UniProtKB-KW"/>
</dbReference>